<dbReference type="SMART" id="SM00283">
    <property type="entry name" value="MA"/>
    <property type="match status" value="1"/>
</dbReference>
<dbReference type="InterPro" id="IPR004090">
    <property type="entry name" value="Chemotax_Me-accpt_rcpt"/>
</dbReference>
<proteinExistence type="inferred from homology"/>
<dbReference type="Gene3D" id="1.10.287.950">
    <property type="entry name" value="Methyl-accepting chemotaxis protein"/>
    <property type="match status" value="1"/>
</dbReference>
<dbReference type="RefSeq" id="WP_143317247.1">
    <property type="nucleotide sequence ID" value="NZ_JACSRA010000019.1"/>
</dbReference>
<keyword evidence="6" id="KW-1185">Reference proteome</keyword>
<dbReference type="EMBL" id="JACSRA010000019">
    <property type="protein sequence ID" value="MBD7912110.1"/>
    <property type="molecule type" value="Genomic_DNA"/>
</dbReference>
<evidence type="ECO:0000259" key="4">
    <source>
        <dbReference type="PROSITE" id="PS50111"/>
    </source>
</evidence>
<reference evidence="5 6" key="1">
    <citation type="submission" date="2020-08" db="EMBL/GenBank/DDBJ databases">
        <title>A Genomic Blueprint of the Chicken Gut Microbiome.</title>
        <authorList>
            <person name="Gilroy R."/>
            <person name="Ravi A."/>
            <person name="Getino M."/>
            <person name="Pursley I."/>
            <person name="Horton D.L."/>
            <person name="Alikhan N.-F."/>
            <person name="Baker D."/>
            <person name="Gharbi K."/>
            <person name="Hall N."/>
            <person name="Watson M."/>
            <person name="Adriaenssens E.M."/>
            <person name="Foster-Nyarko E."/>
            <person name="Jarju S."/>
            <person name="Secka A."/>
            <person name="Antonio M."/>
            <person name="Oren A."/>
            <person name="Chaudhuri R."/>
            <person name="La Ragione R.M."/>
            <person name="Hildebrand F."/>
            <person name="Pallen M.J."/>
        </authorList>
    </citation>
    <scope>NUCLEOTIDE SEQUENCE [LARGE SCALE GENOMIC DNA]</scope>
    <source>
        <strain evidence="5 6">Sa3CVN1</strain>
    </source>
</reference>
<sequence>MFNRKRKEQDIFKNEEKIYEVENLSKNKFDYIEEVFVLSSEIDKNINGLFKEEGGMTYGLKKLHEGNEYTTSQIQEIEKYLHTVSNNNDNIEELVGEVFGKLKLSSSEISSAGKAIDSLANHMGSVHNAFQDIVSSFEDLQKEYMNINKIANLITDISTQTNLLALNASIEAARAGDAGKGFSVVANEIKKLSENTKNSVKSIFDSNKNMTKIIELLRVKSNEGSEVVNATISGIRASENQLGRMLQAGKDVATSMGKVKESQMENKENIESIEKNLGNVVEKSINDNNDLEELIYSVQAKADFYLHILNHLNQIKILQKEYEESK</sequence>
<dbReference type="PANTHER" id="PTHR32089:SF118">
    <property type="entry name" value="HEME-BASED AEROTACTIC TRANSDUCER HEMAT"/>
    <property type="match status" value="1"/>
</dbReference>
<dbReference type="Pfam" id="PF00015">
    <property type="entry name" value="MCPsignal"/>
    <property type="match status" value="1"/>
</dbReference>
<dbReference type="PRINTS" id="PR00260">
    <property type="entry name" value="CHEMTRNSDUCR"/>
</dbReference>
<evidence type="ECO:0000256" key="3">
    <source>
        <dbReference type="PROSITE-ProRule" id="PRU00284"/>
    </source>
</evidence>
<evidence type="ECO:0000313" key="5">
    <source>
        <dbReference type="EMBL" id="MBD7912110.1"/>
    </source>
</evidence>
<protein>
    <submittedName>
        <fullName evidence="5">Chemotaxis protein</fullName>
    </submittedName>
</protein>
<dbReference type="SUPFAM" id="SSF58104">
    <property type="entry name" value="Methyl-accepting chemotaxis protein (MCP) signaling domain"/>
    <property type="match status" value="1"/>
</dbReference>
<organism evidence="5 6">
    <name type="scientific">Clostridium cibarium</name>
    <dbReference type="NCBI Taxonomy" id="2762247"/>
    <lineage>
        <taxon>Bacteria</taxon>
        <taxon>Bacillati</taxon>
        <taxon>Bacillota</taxon>
        <taxon>Clostridia</taxon>
        <taxon>Eubacteriales</taxon>
        <taxon>Clostridiaceae</taxon>
        <taxon>Clostridium</taxon>
    </lineage>
</organism>
<gene>
    <name evidence="5" type="ORF">H9661_12155</name>
</gene>
<accession>A0ABR8PVA8</accession>
<dbReference type="Proteomes" id="UP000627781">
    <property type="component" value="Unassembled WGS sequence"/>
</dbReference>
<dbReference type="PANTHER" id="PTHR32089">
    <property type="entry name" value="METHYL-ACCEPTING CHEMOTAXIS PROTEIN MCPB"/>
    <property type="match status" value="1"/>
</dbReference>
<comment type="caution">
    <text evidence="5">The sequence shown here is derived from an EMBL/GenBank/DDBJ whole genome shotgun (WGS) entry which is preliminary data.</text>
</comment>
<dbReference type="InterPro" id="IPR004089">
    <property type="entry name" value="MCPsignal_dom"/>
</dbReference>
<evidence type="ECO:0000256" key="2">
    <source>
        <dbReference type="ARBA" id="ARBA00029447"/>
    </source>
</evidence>
<name>A0ABR8PVA8_9CLOT</name>
<keyword evidence="1 3" id="KW-0807">Transducer</keyword>
<evidence type="ECO:0000256" key="1">
    <source>
        <dbReference type="ARBA" id="ARBA00023224"/>
    </source>
</evidence>
<dbReference type="PROSITE" id="PS50111">
    <property type="entry name" value="CHEMOTAXIS_TRANSDUC_2"/>
    <property type="match status" value="1"/>
</dbReference>
<feature type="domain" description="Methyl-accepting transducer" evidence="4">
    <location>
        <begin position="45"/>
        <end position="281"/>
    </location>
</feature>
<evidence type="ECO:0000313" key="6">
    <source>
        <dbReference type="Proteomes" id="UP000627781"/>
    </source>
</evidence>
<comment type="similarity">
    <text evidence="2">Belongs to the methyl-accepting chemotaxis (MCP) protein family.</text>
</comment>